<dbReference type="SMART" id="SM00220">
    <property type="entry name" value="S_TKc"/>
    <property type="match status" value="1"/>
</dbReference>
<comment type="caution">
    <text evidence="8">The sequence shown here is derived from an EMBL/GenBank/DDBJ whole genome shotgun (WGS) entry which is preliminary data.</text>
</comment>
<dbReference type="Pfam" id="PF00069">
    <property type="entry name" value="Pkinase"/>
    <property type="match status" value="1"/>
</dbReference>
<dbReference type="PROSITE" id="PS50011">
    <property type="entry name" value="PROTEIN_KINASE_DOM"/>
    <property type="match status" value="1"/>
</dbReference>
<dbReference type="InterPro" id="IPR017441">
    <property type="entry name" value="Protein_kinase_ATP_BS"/>
</dbReference>
<dbReference type="SUPFAM" id="SSF81901">
    <property type="entry name" value="HCP-like"/>
    <property type="match status" value="4"/>
</dbReference>
<feature type="binding site" evidence="5">
    <location>
        <position position="41"/>
    </location>
    <ligand>
        <name>ATP</name>
        <dbReference type="ChEBI" id="CHEBI:30616"/>
    </ligand>
</feature>
<accession>A0ABR2KV18</accession>
<dbReference type="PRINTS" id="PR00109">
    <property type="entry name" value="TYRKINASE"/>
</dbReference>
<keyword evidence="1" id="KW-0723">Serine/threonine-protein kinase</keyword>
<dbReference type="EMBL" id="JAPFFF010000003">
    <property type="protein sequence ID" value="KAK8894959.1"/>
    <property type="molecule type" value="Genomic_DNA"/>
</dbReference>
<dbReference type="InterPro" id="IPR008271">
    <property type="entry name" value="Ser/Thr_kinase_AS"/>
</dbReference>
<feature type="region of interest" description="Disordered" evidence="6">
    <location>
        <begin position="518"/>
        <end position="547"/>
    </location>
</feature>
<evidence type="ECO:0000256" key="6">
    <source>
        <dbReference type="SAM" id="MobiDB-lite"/>
    </source>
</evidence>
<evidence type="ECO:0000256" key="4">
    <source>
        <dbReference type="ARBA" id="ARBA00038101"/>
    </source>
</evidence>
<keyword evidence="3 5" id="KW-0067">ATP-binding</keyword>
<dbReference type="InterPro" id="IPR011990">
    <property type="entry name" value="TPR-like_helical_dom_sf"/>
</dbReference>
<dbReference type="PROSITE" id="PS00107">
    <property type="entry name" value="PROTEIN_KINASE_ATP"/>
    <property type="match status" value="1"/>
</dbReference>
<evidence type="ECO:0000256" key="1">
    <source>
        <dbReference type="ARBA" id="ARBA00022527"/>
    </source>
</evidence>
<proteinExistence type="inferred from homology"/>
<evidence type="ECO:0000256" key="3">
    <source>
        <dbReference type="ARBA" id="ARBA00022840"/>
    </source>
</evidence>
<dbReference type="SUPFAM" id="SSF56112">
    <property type="entry name" value="Protein kinase-like (PK-like)"/>
    <property type="match status" value="1"/>
</dbReference>
<evidence type="ECO:0000313" key="8">
    <source>
        <dbReference type="EMBL" id="KAK8894959.1"/>
    </source>
</evidence>
<evidence type="ECO:0000256" key="5">
    <source>
        <dbReference type="PROSITE-ProRule" id="PRU10141"/>
    </source>
</evidence>
<evidence type="ECO:0000313" key="9">
    <source>
        <dbReference type="Proteomes" id="UP001470230"/>
    </source>
</evidence>
<dbReference type="PANTHER" id="PTHR11102:SF160">
    <property type="entry name" value="ERAD-ASSOCIATED E3 UBIQUITIN-PROTEIN LIGASE COMPONENT HRD3"/>
    <property type="match status" value="1"/>
</dbReference>
<dbReference type="Pfam" id="PF08238">
    <property type="entry name" value="Sel1"/>
    <property type="match status" value="13"/>
</dbReference>
<sequence length="1028" mass="116718">MSGKYFLDLMRFKKMNKIGSGGFSEVFQIMERGSGKKYAAKISLKEVDLNSHAEMLYISREVNILSKLVHPSILRFIGFCPHNFKKEPKPVLVTEYLTNGSLGQILELERAGRSPAGWDQTKKLVVIYGIAVGMAYLHSHNILHRDLKPDNILLDDYLFPKIADFGLSKIYHTDSSIISMESSTNIKGTPAYIAPEIWDDPEYTKAADVYSFAYIMYEIMTGEVPLKNINMVQIIPKICVEGFRPQFKYPIPDSYRKLIEGCWNGIPTKRPSFQYIADLLENDSSFITEGVEEIDFHGYVDFVKRSIIKYKSEKAIIKFSDYITSLSKTFTKVDIKNSIKEIPIKPHIKKEPISLYPQNDLIKLDSSCQQLVHEAETDTEKQFLVGKSIFEGTLGFPKNLALGIQYLKLSIKKGSIESAIYYCRILIEGKQVPANLEKAEEYLKMFFDSEDHRIYLLYAKSKKEQGNFEEALKYFKDSASSGNAEAMYEYGMMFLKGEGITANYERGTRYIEMAKNNGHVPEIDDDNSDTKPKHKSRSPEKKKTRKLSHNNFNVINPSYFDKLDATCQKNILQAEAGDPRSLIFVARSFIVGSNNFPLNEKLGLKYLEYVTDLNIVEAMPIYNCVFHDGHLVPKNEEKAIYILNKAASMSKSSEMKLRFVDILLSHHSYNIHSTDNPNINYPLAKERSKEAADMGNTKAMILYASLCMKEKKNKCREINSDFKEALNYFKLAADNGDPEGMAHYGRFIDYGYGIIKPDPKEAAKYYKMSYGKGDMTGCAHYGSSLIEGVGEPKNELRGLKLIERSCKHSNPYGMNFYGYFLHNGLSVLKKDINQAVFYYKKAADLGSAVGMSNYGLCLREGLGVVKDTKTAIKYFKLAVEEGNPRAAFHLGNTLSDPREGNKYLKYAADHGVKQAMHQFALNIYCRKGIKLNVDMMIKYLKDGINLGSQSCMRLYGKILMKGDVLAADKYEGVRYFNMAADLGDQISMRLYAESLEKGEGVMMDIDKAKKYRELASKCQQQHDIETDL</sequence>
<dbReference type="InterPro" id="IPR050767">
    <property type="entry name" value="Sel1_AlgK"/>
</dbReference>
<dbReference type="CDD" id="cd13999">
    <property type="entry name" value="STKc_MAP3K-like"/>
    <property type="match status" value="1"/>
</dbReference>
<feature type="domain" description="Protein kinase" evidence="7">
    <location>
        <begin position="12"/>
        <end position="287"/>
    </location>
</feature>
<keyword evidence="9" id="KW-1185">Reference proteome</keyword>
<name>A0ABR2KV18_9EUKA</name>
<organism evidence="8 9">
    <name type="scientific">Tritrichomonas musculus</name>
    <dbReference type="NCBI Taxonomy" id="1915356"/>
    <lineage>
        <taxon>Eukaryota</taxon>
        <taxon>Metamonada</taxon>
        <taxon>Parabasalia</taxon>
        <taxon>Tritrichomonadida</taxon>
        <taxon>Tritrichomonadidae</taxon>
        <taxon>Tritrichomonas</taxon>
    </lineage>
</organism>
<dbReference type="Gene3D" id="1.25.40.10">
    <property type="entry name" value="Tetratricopeptide repeat domain"/>
    <property type="match status" value="2"/>
</dbReference>
<dbReference type="Gene3D" id="1.10.510.10">
    <property type="entry name" value="Transferase(Phosphotransferase) domain 1"/>
    <property type="match status" value="1"/>
</dbReference>
<dbReference type="PANTHER" id="PTHR11102">
    <property type="entry name" value="SEL-1-LIKE PROTEIN"/>
    <property type="match status" value="1"/>
</dbReference>
<dbReference type="InterPro" id="IPR011009">
    <property type="entry name" value="Kinase-like_dom_sf"/>
</dbReference>
<gene>
    <name evidence="8" type="ORF">M9Y10_023401</name>
</gene>
<keyword evidence="2 5" id="KW-0547">Nucleotide-binding</keyword>
<feature type="compositionally biased region" description="Basic residues" evidence="6">
    <location>
        <begin position="532"/>
        <end position="547"/>
    </location>
</feature>
<keyword evidence="1" id="KW-0808">Transferase</keyword>
<protein>
    <recommendedName>
        <fullName evidence="7">Protein kinase domain-containing protein</fullName>
    </recommendedName>
</protein>
<reference evidence="8 9" key="1">
    <citation type="submission" date="2024-04" db="EMBL/GenBank/DDBJ databases">
        <title>Tritrichomonas musculus Genome.</title>
        <authorList>
            <person name="Alves-Ferreira E."/>
            <person name="Grigg M."/>
            <person name="Lorenzi H."/>
            <person name="Galac M."/>
        </authorList>
    </citation>
    <scope>NUCLEOTIDE SEQUENCE [LARGE SCALE GENOMIC DNA]</scope>
    <source>
        <strain evidence="8 9">EAF2021</strain>
    </source>
</reference>
<keyword evidence="1" id="KW-0418">Kinase</keyword>
<dbReference type="InterPro" id="IPR000719">
    <property type="entry name" value="Prot_kinase_dom"/>
</dbReference>
<dbReference type="PROSITE" id="PS00108">
    <property type="entry name" value="PROTEIN_KINASE_ST"/>
    <property type="match status" value="1"/>
</dbReference>
<dbReference type="InterPro" id="IPR006597">
    <property type="entry name" value="Sel1-like"/>
</dbReference>
<evidence type="ECO:0000256" key="2">
    <source>
        <dbReference type="ARBA" id="ARBA00022741"/>
    </source>
</evidence>
<dbReference type="Proteomes" id="UP001470230">
    <property type="component" value="Unassembled WGS sequence"/>
</dbReference>
<dbReference type="InterPro" id="IPR001245">
    <property type="entry name" value="Ser-Thr/Tyr_kinase_cat_dom"/>
</dbReference>
<dbReference type="SMART" id="SM00671">
    <property type="entry name" value="SEL1"/>
    <property type="match status" value="12"/>
</dbReference>
<evidence type="ECO:0000259" key="7">
    <source>
        <dbReference type="PROSITE" id="PS50011"/>
    </source>
</evidence>
<comment type="similarity">
    <text evidence="4">Belongs to the sel-1 family.</text>
</comment>